<feature type="transmembrane region" description="Helical" evidence="9">
    <location>
        <begin position="194"/>
        <end position="211"/>
    </location>
</feature>
<keyword evidence="3 9" id="KW-0812">Transmembrane</keyword>
<evidence type="ECO:0000256" key="5">
    <source>
        <dbReference type="ARBA" id="ARBA00022840"/>
    </source>
</evidence>
<feature type="domain" description="ABC transmembrane type-1" evidence="11">
    <location>
        <begin position="144"/>
        <end position="448"/>
    </location>
</feature>
<dbReference type="RefSeq" id="XP_001014422.2">
    <property type="nucleotide sequence ID" value="XM_001014422.2"/>
</dbReference>
<dbReference type="Proteomes" id="UP000009168">
    <property type="component" value="Unassembled WGS sequence"/>
</dbReference>
<dbReference type="InterPro" id="IPR027417">
    <property type="entry name" value="P-loop_NTPase"/>
</dbReference>
<feature type="compositionally biased region" description="Low complexity" evidence="8">
    <location>
        <begin position="514"/>
        <end position="525"/>
    </location>
</feature>
<dbReference type="eggNOG" id="KOG0054">
    <property type="taxonomic scope" value="Eukaryota"/>
</dbReference>
<feature type="transmembrane region" description="Helical" evidence="9">
    <location>
        <begin position="945"/>
        <end position="965"/>
    </location>
</feature>
<keyword evidence="13" id="KW-1185">Reference proteome</keyword>
<dbReference type="GeneID" id="7834020"/>
<accession>I7LUK7</accession>
<dbReference type="InterPro" id="IPR050173">
    <property type="entry name" value="ABC_transporter_C-like"/>
</dbReference>
<feature type="domain" description="ABC transporter" evidence="10">
    <location>
        <begin position="1244"/>
        <end position="1486"/>
    </location>
</feature>
<feature type="compositionally biased region" description="Polar residues" evidence="8">
    <location>
        <begin position="527"/>
        <end position="540"/>
    </location>
</feature>
<dbReference type="KEGG" id="tet:TTHERM_00522440"/>
<dbReference type="InterPro" id="IPR036640">
    <property type="entry name" value="ABC1_TM_sf"/>
</dbReference>
<dbReference type="EMBL" id="GG662717">
    <property type="protein sequence ID" value="EAR94177.2"/>
    <property type="molecule type" value="Genomic_DNA"/>
</dbReference>
<evidence type="ECO:0000256" key="3">
    <source>
        <dbReference type="ARBA" id="ARBA00022692"/>
    </source>
</evidence>
<protein>
    <submittedName>
        <fullName evidence="12">ABC transporter family protein</fullName>
    </submittedName>
</protein>
<feature type="transmembrane region" description="Helical" evidence="9">
    <location>
        <begin position="386"/>
        <end position="410"/>
    </location>
</feature>
<dbReference type="GO" id="GO:0005524">
    <property type="term" value="F:ATP binding"/>
    <property type="evidence" value="ECO:0007669"/>
    <property type="project" value="UniProtKB-KW"/>
</dbReference>
<keyword evidence="4" id="KW-0547">Nucleotide-binding</keyword>
<evidence type="ECO:0000259" key="11">
    <source>
        <dbReference type="PROSITE" id="PS50929"/>
    </source>
</evidence>
<evidence type="ECO:0000256" key="4">
    <source>
        <dbReference type="ARBA" id="ARBA00022741"/>
    </source>
</evidence>
<dbReference type="GO" id="GO:0140359">
    <property type="term" value="F:ABC-type transporter activity"/>
    <property type="evidence" value="ECO:0007669"/>
    <property type="project" value="InterPro"/>
</dbReference>
<dbReference type="Pfam" id="PF00664">
    <property type="entry name" value="ABC_membrane"/>
    <property type="match status" value="2"/>
</dbReference>
<dbReference type="OrthoDB" id="6500128at2759"/>
<dbReference type="SUPFAM" id="SSF52540">
    <property type="entry name" value="P-loop containing nucleoside triphosphate hydrolases"/>
    <property type="match status" value="2"/>
</dbReference>
<name>I7LUK7_TETTS</name>
<feature type="transmembrane region" description="Helical" evidence="9">
    <location>
        <begin position="139"/>
        <end position="164"/>
    </location>
</feature>
<dbReference type="GO" id="GO:0016020">
    <property type="term" value="C:membrane"/>
    <property type="evidence" value="ECO:0007669"/>
    <property type="project" value="UniProtKB-SubCell"/>
</dbReference>
<comment type="subcellular location">
    <subcellularLocation>
        <location evidence="1">Membrane</location>
    </subcellularLocation>
</comment>
<organism evidence="12 13">
    <name type="scientific">Tetrahymena thermophila (strain SB210)</name>
    <dbReference type="NCBI Taxonomy" id="312017"/>
    <lineage>
        <taxon>Eukaryota</taxon>
        <taxon>Sar</taxon>
        <taxon>Alveolata</taxon>
        <taxon>Ciliophora</taxon>
        <taxon>Intramacronucleata</taxon>
        <taxon>Oligohymenophorea</taxon>
        <taxon>Hymenostomatida</taxon>
        <taxon>Tetrahymenina</taxon>
        <taxon>Tetrahymenidae</taxon>
        <taxon>Tetrahymena</taxon>
    </lineage>
</organism>
<sequence length="1490" mass="172380">MSEQYALNSYNIFFTEISPLVDKIQKYSDGDKEYSYAQLKDMSQVAQNQSNQLSIQEGSINKNQVEGIEGKYQQDSSQQEYQIKNQDLYNYIVSDLLPENQQDITSKAFERLTQLNDDESKRLSDEAHQSLFRMLTQNYLGVFILAGLFKLITVFFLFAAPWFLDSLQSSLKEYKSNQNTSQADSQSQFLRRQIYINGALLALSFLLFTICDSQYSYQIKKLSTQLKQYLQANIYAHALLKKAYTKYQSYSEDKDNQESQIHANLNNLITIDVDTIINFLISFHETWSLILKLIIGLTLLYLKMESAVIVGFVVTFILMMINFYIAKRIGSIFEQILKYKDQRVGLTRDILNGIRQIQLLNWQNIFFQKILDLRNHEFRQISYEKYLDAFCVFFWASSSLAISAVTFILYYNKNKTFENINVFTAIYLFEMLIGPLNALPWTISGLIMSKTSFSRFNDFLQLPNQYKYQNKYSSQLAIQVKNISSKWPQIKEETGDLKEESNDKEEKKDKVLPIQQNKQGNIKNQVIPGSSKNVSAPQTNKSKQSFKQSFSESIKQLNENEQRMIKKNRISALSDKDQDITPKSIVNKTPLSTQKNIFKNQQVESNKNLYEDDNLDSEFNLKINNLQIPKGAFIIVNGNTASGKTALLKTFLSEMNVTELDESLNSSLKVQGSLAYVSQNQWLYDSSLRSNILFHAPFDRKYYRACIFASCLHDDISKFEDFDLYEVGINGSKLSGGQQQRVCIARALYSKKDIYLLDNIFSSVDIDVADHIFKFGLRSLLRDKTVILSSNTIRYNQYADYIINITDQNEVFIMENQQKIDLQFNEHVDLNIVKISDSTVIRKNIINQIQSNNNVLELQNQPNNQNDQQKAEEDEIHLRLEPREKGLIDNKVIWLYVKNIGWFFIFMIMLSLILMQFSQNYYYVWLKDYVNGSQVFMLGDTENKFIITLIALSVFNLFVTLFRAFSFAYGNLISSQSIFLLLTSTVLFQKASFFMKHSIGAIISRFAGDTAAVDYSISFNLNILLKIFFTILGSFLVIASQMPLTLVIIAIILIFYYFIQAKYRQSSREIKRLDSANTSAMLTHINESAFGIQIIRAFDLEAIFNKRFFIHMKNCSTTNVLLSVLGIWFSIRLQILSLLLTFSLLVYTCASVFFYDFFQKYAFLLQVDANTLGLCLVYSIEITNLLRNLILTLTETEKEFICLERINQYIDEGDEDSKRTKEQESKSLLQNSLLRRKIMNDFAVEFHEVYMAYDQQSDKDKNQQDQQQSPFVLKGLSLQIEKGKKYGIIGKTGSGKSSILNCLLKIYDYQDGEIYVNGENIKFMKDEYLSSLISIIPQHGFLYSGTVKENVDPLDKYSDMQIFKIFQQLDLQKSKLANLNFKIEEGGKNISEGEKQQISLIRAILQNKQIICFDEATSNLDEQNEIMIEKYLDGLKNKTVILITHNPRILSKFDAIYIIEEGQAIKTSFQDLLLDIQNNHNDFEQVDQNF</sequence>
<evidence type="ECO:0000256" key="2">
    <source>
        <dbReference type="ARBA" id="ARBA00022448"/>
    </source>
</evidence>
<evidence type="ECO:0000256" key="1">
    <source>
        <dbReference type="ARBA" id="ARBA00004370"/>
    </source>
</evidence>
<feature type="transmembrane region" description="Helical" evidence="9">
    <location>
        <begin position="1135"/>
        <end position="1155"/>
    </location>
</feature>
<dbReference type="SUPFAM" id="SSF90123">
    <property type="entry name" value="ABC transporter transmembrane region"/>
    <property type="match status" value="2"/>
</dbReference>
<dbReference type="Gene3D" id="3.40.50.300">
    <property type="entry name" value="P-loop containing nucleotide triphosphate hydrolases"/>
    <property type="match status" value="2"/>
</dbReference>
<dbReference type="FunCoup" id="I7LUK7">
    <property type="interactions" value="13"/>
</dbReference>
<dbReference type="CDD" id="cd18605">
    <property type="entry name" value="ABC_6TM_MRP7_D2_like"/>
    <property type="match status" value="1"/>
</dbReference>
<dbReference type="InterPro" id="IPR003593">
    <property type="entry name" value="AAA+_ATPase"/>
</dbReference>
<evidence type="ECO:0000259" key="10">
    <source>
        <dbReference type="PROSITE" id="PS50893"/>
    </source>
</evidence>
<dbReference type="InterPro" id="IPR003439">
    <property type="entry name" value="ABC_transporter-like_ATP-bd"/>
</dbReference>
<evidence type="ECO:0000313" key="13">
    <source>
        <dbReference type="Proteomes" id="UP000009168"/>
    </source>
</evidence>
<evidence type="ECO:0000256" key="9">
    <source>
        <dbReference type="SAM" id="Phobius"/>
    </source>
</evidence>
<dbReference type="PROSITE" id="PS50929">
    <property type="entry name" value="ABC_TM1F"/>
    <property type="match status" value="2"/>
</dbReference>
<feature type="region of interest" description="Disordered" evidence="8">
    <location>
        <begin position="494"/>
        <end position="546"/>
    </location>
</feature>
<dbReference type="InterPro" id="IPR011527">
    <property type="entry name" value="ABC1_TM_dom"/>
</dbReference>
<dbReference type="PANTHER" id="PTHR24223">
    <property type="entry name" value="ATP-BINDING CASSETTE SUB-FAMILY C"/>
    <property type="match status" value="1"/>
</dbReference>
<feature type="transmembrane region" description="Helical" evidence="9">
    <location>
        <begin position="308"/>
        <end position="326"/>
    </location>
</feature>
<feature type="transmembrane region" description="Helical" evidence="9">
    <location>
        <begin position="900"/>
        <end position="925"/>
    </location>
</feature>
<evidence type="ECO:0000313" key="12">
    <source>
        <dbReference type="EMBL" id="EAR94177.2"/>
    </source>
</evidence>
<feature type="transmembrane region" description="Helical" evidence="9">
    <location>
        <begin position="286"/>
        <end position="302"/>
    </location>
</feature>
<dbReference type="PROSITE" id="PS00211">
    <property type="entry name" value="ABC_TRANSPORTER_1"/>
    <property type="match status" value="1"/>
</dbReference>
<feature type="domain" description="ABC transporter" evidence="10">
    <location>
        <begin position="604"/>
        <end position="832"/>
    </location>
</feature>
<dbReference type="SMART" id="SM00382">
    <property type="entry name" value="AAA"/>
    <property type="match status" value="2"/>
</dbReference>
<feature type="domain" description="ABC transmembrane type-1" evidence="11">
    <location>
        <begin position="906"/>
        <end position="1198"/>
    </location>
</feature>
<reference evidence="13" key="1">
    <citation type="journal article" date="2006" name="PLoS Biol.">
        <title>Macronuclear genome sequence of the ciliate Tetrahymena thermophila, a model eukaryote.</title>
        <authorList>
            <person name="Eisen J.A."/>
            <person name="Coyne R.S."/>
            <person name="Wu M."/>
            <person name="Wu D."/>
            <person name="Thiagarajan M."/>
            <person name="Wortman J.R."/>
            <person name="Badger J.H."/>
            <person name="Ren Q."/>
            <person name="Amedeo P."/>
            <person name="Jones K.M."/>
            <person name="Tallon L.J."/>
            <person name="Delcher A.L."/>
            <person name="Salzberg S.L."/>
            <person name="Silva J.C."/>
            <person name="Haas B.J."/>
            <person name="Majoros W.H."/>
            <person name="Farzad M."/>
            <person name="Carlton J.M."/>
            <person name="Smith R.K. Jr."/>
            <person name="Garg J."/>
            <person name="Pearlman R.E."/>
            <person name="Karrer K.M."/>
            <person name="Sun L."/>
            <person name="Manning G."/>
            <person name="Elde N.C."/>
            <person name="Turkewitz A.P."/>
            <person name="Asai D.J."/>
            <person name="Wilkes D.E."/>
            <person name="Wang Y."/>
            <person name="Cai H."/>
            <person name="Collins K."/>
            <person name="Stewart B.A."/>
            <person name="Lee S.R."/>
            <person name="Wilamowska K."/>
            <person name="Weinberg Z."/>
            <person name="Ruzzo W.L."/>
            <person name="Wloga D."/>
            <person name="Gaertig J."/>
            <person name="Frankel J."/>
            <person name="Tsao C.-C."/>
            <person name="Gorovsky M.A."/>
            <person name="Keeling P.J."/>
            <person name="Waller R.F."/>
            <person name="Patron N.J."/>
            <person name="Cherry J.M."/>
            <person name="Stover N.A."/>
            <person name="Krieger C.J."/>
            <person name="del Toro C."/>
            <person name="Ryder H.F."/>
            <person name="Williamson S.C."/>
            <person name="Barbeau R.A."/>
            <person name="Hamilton E.P."/>
            <person name="Orias E."/>
        </authorList>
    </citation>
    <scope>NUCLEOTIDE SEQUENCE [LARGE SCALE GENOMIC DNA]</scope>
    <source>
        <strain evidence="13">SB210</strain>
    </source>
</reference>
<dbReference type="Pfam" id="PF00005">
    <property type="entry name" value="ABC_tran"/>
    <property type="match status" value="2"/>
</dbReference>
<proteinExistence type="predicted"/>
<dbReference type="Gene3D" id="1.20.1560.10">
    <property type="entry name" value="ABC transporter type 1, transmembrane domain"/>
    <property type="match status" value="2"/>
</dbReference>
<dbReference type="InParanoid" id="I7LUK7"/>
<keyword evidence="7 9" id="KW-0472">Membrane</keyword>
<dbReference type="PROSITE" id="PS50893">
    <property type="entry name" value="ABC_TRANSPORTER_2"/>
    <property type="match status" value="2"/>
</dbReference>
<keyword evidence="5" id="KW-0067">ATP-binding</keyword>
<dbReference type="STRING" id="312017.I7LUK7"/>
<dbReference type="InterPro" id="IPR017871">
    <property type="entry name" value="ABC_transporter-like_CS"/>
</dbReference>
<feature type="transmembrane region" description="Helical" evidence="9">
    <location>
        <begin position="1027"/>
        <end position="1059"/>
    </location>
</feature>
<gene>
    <name evidence="12" type="ORF">TTHERM_00522440</name>
</gene>
<evidence type="ECO:0000256" key="6">
    <source>
        <dbReference type="ARBA" id="ARBA00022989"/>
    </source>
</evidence>
<keyword evidence="2" id="KW-0813">Transport</keyword>
<keyword evidence="6 9" id="KW-1133">Transmembrane helix</keyword>
<feature type="transmembrane region" description="Helical" evidence="9">
    <location>
        <begin position="422"/>
        <end position="447"/>
    </location>
</feature>
<dbReference type="CDD" id="cd18598">
    <property type="entry name" value="ABC_6TM_MRP7_D1_like"/>
    <property type="match status" value="1"/>
</dbReference>
<feature type="compositionally biased region" description="Basic and acidic residues" evidence="8">
    <location>
        <begin position="494"/>
        <end position="511"/>
    </location>
</feature>
<dbReference type="PANTHER" id="PTHR24223:SF330">
    <property type="entry name" value="ATP-BINDING CASSETTE SUB-FAMILY C MEMBER 10"/>
    <property type="match status" value="1"/>
</dbReference>
<evidence type="ECO:0000256" key="8">
    <source>
        <dbReference type="SAM" id="MobiDB-lite"/>
    </source>
</evidence>
<evidence type="ECO:0000256" key="7">
    <source>
        <dbReference type="ARBA" id="ARBA00023136"/>
    </source>
</evidence>
<dbReference type="GO" id="GO:0016887">
    <property type="term" value="F:ATP hydrolysis activity"/>
    <property type="evidence" value="ECO:0007669"/>
    <property type="project" value="InterPro"/>
</dbReference>